<name>W9R5Q4_9ROSA</name>
<protein>
    <submittedName>
        <fullName evidence="1">Uncharacterized protein</fullName>
    </submittedName>
</protein>
<gene>
    <name evidence="1" type="ORF">L484_022654</name>
</gene>
<organism evidence="1 2">
    <name type="scientific">Morus notabilis</name>
    <dbReference type="NCBI Taxonomy" id="981085"/>
    <lineage>
        <taxon>Eukaryota</taxon>
        <taxon>Viridiplantae</taxon>
        <taxon>Streptophyta</taxon>
        <taxon>Embryophyta</taxon>
        <taxon>Tracheophyta</taxon>
        <taxon>Spermatophyta</taxon>
        <taxon>Magnoliopsida</taxon>
        <taxon>eudicotyledons</taxon>
        <taxon>Gunneridae</taxon>
        <taxon>Pentapetalae</taxon>
        <taxon>rosids</taxon>
        <taxon>fabids</taxon>
        <taxon>Rosales</taxon>
        <taxon>Moraceae</taxon>
        <taxon>Moreae</taxon>
        <taxon>Morus</taxon>
    </lineage>
</organism>
<dbReference type="Pfam" id="PF05553">
    <property type="entry name" value="DUF761"/>
    <property type="match status" value="1"/>
</dbReference>
<dbReference type="OrthoDB" id="1162851at2759"/>
<dbReference type="EMBL" id="KE344347">
    <property type="protein sequence ID" value="EXB57548.1"/>
    <property type="molecule type" value="Genomic_DNA"/>
</dbReference>
<sequence length="93" mass="10595">MGGNNNSSRQKKGSSFFSLFRFKRNRRVDDYAVEDMRRVWPSDEDRGRWVAEPGIDRKAEAFIAKIHKNMNTATDFERKTITIPTAAAAASKA</sequence>
<dbReference type="KEGG" id="mnt:21405464"/>
<accession>W9R5Q4</accession>
<evidence type="ECO:0000313" key="2">
    <source>
        <dbReference type="Proteomes" id="UP000030645"/>
    </source>
</evidence>
<dbReference type="AlphaFoldDB" id="W9R5Q4"/>
<dbReference type="Proteomes" id="UP000030645">
    <property type="component" value="Unassembled WGS sequence"/>
</dbReference>
<keyword evidence="2" id="KW-1185">Reference proteome</keyword>
<reference evidence="2" key="1">
    <citation type="submission" date="2013-01" db="EMBL/GenBank/DDBJ databases">
        <title>Draft Genome Sequence of a Mulberry Tree, Morus notabilis C.K. Schneid.</title>
        <authorList>
            <person name="He N."/>
            <person name="Zhao S."/>
        </authorList>
    </citation>
    <scope>NUCLEOTIDE SEQUENCE</scope>
</reference>
<proteinExistence type="predicted"/>
<dbReference type="eggNOG" id="ENOG502SC8Y">
    <property type="taxonomic scope" value="Eukaryota"/>
</dbReference>
<evidence type="ECO:0000313" key="1">
    <source>
        <dbReference type="EMBL" id="EXB57548.1"/>
    </source>
</evidence>
<dbReference type="InterPro" id="IPR008480">
    <property type="entry name" value="DUF761_pln"/>
</dbReference>
<dbReference type="PANTHER" id="PTHR33511">
    <property type="entry name" value="OS06G0632400 PROTEIN"/>
    <property type="match status" value="1"/>
</dbReference>